<organism evidence="1 2">
    <name type="scientific">Salipaludibacillus keqinensis</name>
    <dbReference type="NCBI Taxonomy" id="2045207"/>
    <lineage>
        <taxon>Bacteria</taxon>
        <taxon>Bacillati</taxon>
        <taxon>Bacillota</taxon>
        <taxon>Bacilli</taxon>
        <taxon>Bacillales</taxon>
        <taxon>Bacillaceae</taxon>
    </lineage>
</organism>
<accession>A0A323TLH8</accession>
<keyword evidence="2" id="KW-1185">Reference proteome</keyword>
<protein>
    <submittedName>
        <fullName evidence="1">Uncharacterized protein</fullName>
    </submittedName>
</protein>
<dbReference type="OrthoDB" id="2730772at2"/>
<dbReference type="EMBL" id="PDOD01000001">
    <property type="protein sequence ID" value="PYZ94804.1"/>
    <property type="molecule type" value="Genomic_DNA"/>
</dbReference>
<dbReference type="AlphaFoldDB" id="A0A323TLH8"/>
<name>A0A323TLH8_9BACI</name>
<gene>
    <name evidence="1" type="ORF">CR194_04555</name>
</gene>
<dbReference type="RefSeq" id="WP_110608438.1">
    <property type="nucleotide sequence ID" value="NZ_PDOD01000001.1"/>
</dbReference>
<dbReference type="Proteomes" id="UP000248214">
    <property type="component" value="Unassembled WGS sequence"/>
</dbReference>
<sequence length="241" mass="28696">MDKLMNQLRAQLLENPAVDIKDTAVWAIPVTIYDVSFTRVKRSKMDILMKMMLMAFEETDIRRAANLTEFLLVDELFIEDLMGKMQRRGLIRLEKSVFRLTLKGREQLESGIIEEDMDEEWTELFYSATHGEFWPERSGGTLPNKEDELSVYRYEQASELVEEDGRILEALSEQENRLDEDGYQTVVSEVQQFEKQAVEHVPCLEFQLYNKEQDLHYARVWNTWLQRWDDQLEQQIWTNRE</sequence>
<reference evidence="1 2" key="1">
    <citation type="submission" date="2017-10" db="EMBL/GenBank/DDBJ databases">
        <title>Bacillus sp. nov., a halophilic bacterium isolated from a Keqin Lake.</title>
        <authorList>
            <person name="Wang H."/>
        </authorList>
    </citation>
    <scope>NUCLEOTIDE SEQUENCE [LARGE SCALE GENOMIC DNA]</scope>
    <source>
        <strain evidence="1 2">KQ-12</strain>
    </source>
</reference>
<evidence type="ECO:0000313" key="1">
    <source>
        <dbReference type="EMBL" id="PYZ94804.1"/>
    </source>
</evidence>
<proteinExistence type="predicted"/>
<evidence type="ECO:0000313" key="2">
    <source>
        <dbReference type="Proteomes" id="UP000248214"/>
    </source>
</evidence>
<comment type="caution">
    <text evidence="1">The sequence shown here is derived from an EMBL/GenBank/DDBJ whole genome shotgun (WGS) entry which is preliminary data.</text>
</comment>